<feature type="transmembrane region" description="Helical" evidence="1">
    <location>
        <begin position="93"/>
        <end position="122"/>
    </location>
</feature>
<comment type="caution">
    <text evidence="2">The sequence shown here is derived from an EMBL/GenBank/DDBJ whole genome shotgun (WGS) entry which is preliminary data.</text>
</comment>
<keyword evidence="1" id="KW-0812">Transmembrane</keyword>
<protein>
    <recommendedName>
        <fullName evidence="4">Transmembrane protein</fullName>
    </recommendedName>
</protein>
<proteinExistence type="predicted"/>
<reference evidence="2 3" key="1">
    <citation type="submission" date="2019-01" db="EMBL/GenBank/DDBJ databases">
        <title>Genome sequencing of the rare red list fungi Fomitopsis rosea.</title>
        <authorList>
            <person name="Buettner E."/>
            <person name="Kellner H."/>
        </authorList>
    </citation>
    <scope>NUCLEOTIDE SEQUENCE [LARGE SCALE GENOMIC DNA]</scope>
    <source>
        <strain evidence="2 3">DSM 105464</strain>
    </source>
</reference>
<evidence type="ECO:0000313" key="3">
    <source>
        <dbReference type="Proteomes" id="UP000298390"/>
    </source>
</evidence>
<dbReference type="AlphaFoldDB" id="A0A4Y9YSS8"/>
<name>A0A4Y9YSS8_9APHY</name>
<accession>A0A4Y9YSS8</accession>
<evidence type="ECO:0000313" key="2">
    <source>
        <dbReference type="EMBL" id="TFY64591.1"/>
    </source>
</evidence>
<dbReference type="EMBL" id="SEKV01000094">
    <property type="protein sequence ID" value="TFY64591.1"/>
    <property type="molecule type" value="Genomic_DNA"/>
</dbReference>
<gene>
    <name evidence="2" type="ORF">EVJ58_g2521</name>
</gene>
<keyword evidence="1" id="KW-1133">Transmembrane helix</keyword>
<evidence type="ECO:0000256" key="1">
    <source>
        <dbReference type="SAM" id="Phobius"/>
    </source>
</evidence>
<dbReference type="Proteomes" id="UP000298390">
    <property type="component" value="Unassembled WGS sequence"/>
</dbReference>
<sequence>MSLGLDCMDLAYIWLSASPVVDGQPPNVKAGRIEYRYLVCSCSRSIAIVKLSTLKTDESTAMAPALGTNSTASSFNATAASQSAAAHLSPLTALVLTVMLAVLATIVCSVALVRVLIQCLALKKQLAKRKKKQQAIRPFVLRSGSSKVELVAGSQGPKPLLLPTMNTVRSSRGKASLASRFLPKWGATNVERVRYRPSVPFLHTDRCEHKISKADVEHAPSPTLVGSDFEDKPKDLLSPEWTPRLLYCSFPIARDVHPSATIVSLPAPVATAESKPLVAMFSEDLSAPTLESIPEDGLTVDIVEVSPSVSGSAFASLLVAADVNAPGDPAAVPTIVVHDCSRPGSAAMHFDEADDRLSLRVPSFSWLPYLDDEEPEEATAHEGS</sequence>
<keyword evidence="1" id="KW-0472">Membrane</keyword>
<evidence type="ECO:0008006" key="4">
    <source>
        <dbReference type="Google" id="ProtNLM"/>
    </source>
</evidence>
<organism evidence="2 3">
    <name type="scientific">Rhodofomes roseus</name>
    <dbReference type="NCBI Taxonomy" id="34475"/>
    <lineage>
        <taxon>Eukaryota</taxon>
        <taxon>Fungi</taxon>
        <taxon>Dikarya</taxon>
        <taxon>Basidiomycota</taxon>
        <taxon>Agaricomycotina</taxon>
        <taxon>Agaricomycetes</taxon>
        <taxon>Polyporales</taxon>
        <taxon>Rhodofomes</taxon>
    </lineage>
</organism>